<evidence type="ECO:0000259" key="1">
    <source>
        <dbReference type="Pfam" id="PF04149"/>
    </source>
</evidence>
<dbReference type="AlphaFoldDB" id="A0A7W9V1K1"/>
<dbReference type="RefSeq" id="WP_184575964.1">
    <property type="nucleotide sequence ID" value="NZ_JACHJL010000015.1"/>
</dbReference>
<gene>
    <name evidence="2" type="ORF">FHS42_005414</name>
</gene>
<dbReference type="EMBL" id="JACHJL010000015">
    <property type="protein sequence ID" value="MBB5938326.1"/>
    <property type="molecule type" value="Genomic_DNA"/>
</dbReference>
<feature type="domain" description="DUF397" evidence="1">
    <location>
        <begin position="4"/>
        <end position="56"/>
    </location>
</feature>
<dbReference type="InterPro" id="IPR007278">
    <property type="entry name" value="DUF397"/>
</dbReference>
<proteinExistence type="predicted"/>
<name>A0A7W9V1K1_9ACTN</name>
<reference evidence="2 3" key="1">
    <citation type="submission" date="2020-08" db="EMBL/GenBank/DDBJ databases">
        <title>Genomic Encyclopedia of Type Strains, Phase III (KMG-III): the genomes of soil and plant-associated and newly described type strains.</title>
        <authorList>
            <person name="Whitman W."/>
        </authorList>
    </citation>
    <scope>NUCLEOTIDE SEQUENCE [LARGE SCALE GENOMIC DNA]</scope>
    <source>
        <strain evidence="2 3">CECT 8305</strain>
    </source>
</reference>
<dbReference type="Pfam" id="PF04149">
    <property type="entry name" value="DUF397"/>
    <property type="match status" value="1"/>
</dbReference>
<dbReference type="Proteomes" id="UP000588098">
    <property type="component" value="Unassembled WGS sequence"/>
</dbReference>
<organism evidence="2 3">
    <name type="scientific">Streptomyces zagrosensis</name>
    <dbReference type="NCBI Taxonomy" id="1042984"/>
    <lineage>
        <taxon>Bacteria</taxon>
        <taxon>Bacillati</taxon>
        <taxon>Actinomycetota</taxon>
        <taxon>Actinomycetes</taxon>
        <taxon>Kitasatosporales</taxon>
        <taxon>Streptomycetaceae</taxon>
        <taxon>Streptomyces</taxon>
    </lineage>
</organism>
<keyword evidence="3" id="KW-1185">Reference proteome</keyword>
<evidence type="ECO:0000313" key="2">
    <source>
        <dbReference type="EMBL" id="MBB5938326.1"/>
    </source>
</evidence>
<sequence>MPTLNWQKSSYCQEANNCINLAATPDGTIHLRESEAPAVVIRTTVGPLGSFVRAIKAGELSALGARP</sequence>
<protein>
    <recommendedName>
        <fullName evidence="1">DUF397 domain-containing protein</fullName>
    </recommendedName>
</protein>
<accession>A0A7W9V1K1</accession>
<evidence type="ECO:0000313" key="3">
    <source>
        <dbReference type="Proteomes" id="UP000588098"/>
    </source>
</evidence>
<comment type="caution">
    <text evidence="2">The sequence shown here is derived from an EMBL/GenBank/DDBJ whole genome shotgun (WGS) entry which is preliminary data.</text>
</comment>